<organism evidence="2 3">
    <name type="scientific">Zizania palustris</name>
    <name type="common">Northern wild rice</name>
    <dbReference type="NCBI Taxonomy" id="103762"/>
    <lineage>
        <taxon>Eukaryota</taxon>
        <taxon>Viridiplantae</taxon>
        <taxon>Streptophyta</taxon>
        <taxon>Embryophyta</taxon>
        <taxon>Tracheophyta</taxon>
        <taxon>Spermatophyta</taxon>
        <taxon>Magnoliopsida</taxon>
        <taxon>Liliopsida</taxon>
        <taxon>Poales</taxon>
        <taxon>Poaceae</taxon>
        <taxon>BOP clade</taxon>
        <taxon>Oryzoideae</taxon>
        <taxon>Oryzeae</taxon>
        <taxon>Zizaniinae</taxon>
        <taxon>Zizania</taxon>
    </lineage>
</organism>
<name>A0A8J5W294_ZIZPA</name>
<sequence>MLNIATNSAMWQDINDNVNGGSSSDVCGDDGTNNDNESSDNSCNDIRSGSLAWDNSDSDNGSDVHSASSLLGSNDTSSI</sequence>
<feature type="compositionally biased region" description="Polar residues" evidence="1">
    <location>
        <begin position="1"/>
        <end position="19"/>
    </location>
</feature>
<comment type="caution">
    <text evidence="2">The sequence shown here is derived from an EMBL/GenBank/DDBJ whole genome shotgun (WGS) entry which is preliminary data.</text>
</comment>
<feature type="compositionally biased region" description="Polar residues" evidence="1">
    <location>
        <begin position="53"/>
        <end position="79"/>
    </location>
</feature>
<keyword evidence="3" id="KW-1185">Reference proteome</keyword>
<evidence type="ECO:0000313" key="2">
    <source>
        <dbReference type="EMBL" id="KAG8069919.1"/>
    </source>
</evidence>
<feature type="region of interest" description="Disordered" evidence="1">
    <location>
        <begin position="1"/>
        <end position="79"/>
    </location>
</feature>
<reference evidence="2" key="2">
    <citation type="submission" date="2021-02" db="EMBL/GenBank/DDBJ databases">
        <authorList>
            <person name="Kimball J.A."/>
            <person name="Haas M.W."/>
            <person name="Macchietto M."/>
            <person name="Kono T."/>
            <person name="Duquette J."/>
            <person name="Shao M."/>
        </authorList>
    </citation>
    <scope>NUCLEOTIDE SEQUENCE</scope>
    <source>
        <tissue evidence="2">Fresh leaf tissue</tissue>
    </source>
</reference>
<dbReference type="Proteomes" id="UP000729402">
    <property type="component" value="Unassembled WGS sequence"/>
</dbReference>
<protein>
    <submittedName>
        <fullName evidence="2">Uncharacterized protein</fullName>
    </submittedName>
</protein>
<dbReference type="AlphaFoldDB" id="A0A8J5W294"/>
<feature type="compositionally biased region" description="Low complexity" evidence="1">
    <location>
        <begin position="20"/>
        <end position="45"/>
    </location>
</feature>
<proteinExistence type="predicted"/>
<dbReference type="EMBL" id="JAAALK010000283">
    <property type="protein sequence ID" value="KAG8069919.1"/>
    <property type="molecule type" value="Genomic_DNA"/>
</dbReference>
<evidence type="ECO:0000313" key="3">
    <source>
        <dbReference type="Proteomes" id="UP000729402"/>
    </source>
</evidence>
<evidence type="ECO:0000256" key="1">
    <source>
        <dbReference type="SAM" id="MobiDB-lite"/>
    </source>
</evidence>
<accession>A0A8J5W294</accession>
<reference evidence="2" key="1">
    <citation type="journal article" date="2021" name="bioRxiv">
        <title>Whole Genome Assembly and Annotation of Northern Wild Rice, Zizania palustris L., Supports a Whole Genome Duplication in the Zizania Genus.</title>
        <authorList>
            <person name="Haas M."/>
            <person name="Kono T."/>
            <person name="Macchietto M."/>
            <person name="Millas R."/>
            <person name="McGilp L."/>
            <person name="Shao M."/>
            <person name="Duquette J."/>
            <person name="Hirsch C.N."/>
            <person name="Kimball J."/>
        </authorList>
    </citation>
    <scope>NUCLEOTIDE SEQUENCE</scope>
    <source>
        <tissue evidence="2">Fresh leaf tissue</tissue>
    </source>
</reference>
<gene>
    <name evidence="2" type="ORF">GUJ93_ZPchr0006g44828</name>
</gene>